<dbReference type="NCBIfam" id="TIGR00278">
    <property type="entry name" value="membrane protein insertion efficiency factor YidD"/>
    <property type="match status" value="1"/>
</dbReference>
<feature type="region of interest" description="Disordered" evidence="3">
    <location>
        <begin position="55"/>
        <end position="78"/>
    </location>
</feature>
<dbReference type="KEGG" id="sbr:SY1_14990"/>
<accession>A0AB94IXM3</accession>
<dbReference type="AlphaFoldDB" id="A0AB94IXM3"/>
<dbReference type="HAMAP" id="MF_00386">
    <property type="entry name" value="UPF0161_YidD"/>
    <property type="match status" value="1"/>
</dbReference>
<dbReference type="Pfam" id="PF01809">
    <property type="entry name" value="YidD"/>
    <property type="match status" value="1"/>
</dbReference>
<dbReference type="InterPro" id="IPR002696">
    <property type="entry name" value="Membr_insert_effic_factor_YidD"/>
</dbReference>
<evidence type="ECO:0000313" key="5">
    <source>
        <dbReference type="Proteomes" id="UP000008957"/>
    </source>
</evidence>
<sequence length="78" mass="8900">MLLVRGYQVLISPLLGRNCRFCPTCSQYALIALRDWGLFRGGWLTLRRLLRCGPWSEGGYDPPPRRPRGEGADDNFCD</sequence>
<dbReference type="Proteomes" id="UP000008957">
    <property type="component" value="Chromosome"/>
</dbReference>
<evidence type="ECO:0000313" key="4">
    <source>
        <dbReference type="EMBL" id="CBL28522.1"/>
    </source>
</evidence>
<evidence type="ECO:0000256" key="2">
    <source>
        <dbReference type="HAMAP-Rule" id="MF_00386"/>
    </source>
</evidence>
<organism evidence="4 5">
    <name type="scientific">Fretibacterium fastidiosum</name>
    <dbReference type="NCBI Taxonomy" id="651822"/>
    <lineage>
        <taxon>Bacteria</taxon>
        <taxon>Thermotogati</taxon>
        <taxon>Synergistota</taxon>
        <taxon>Synergistia</taxon>
        <taxon>Synergistales</taxon>
        <taxon>Aminobacteriaceae</taxon>
        <taxon>Fretibacterium</taxon>
    </lineage>
</organism>
<comment type="similarity">
    <text evidence="2">Belongs to the UPF0161 family.</text>
</comment>
<dbReference type="PANTHER" id="PTHR33383">
    <property type="entry name" value="MEMBRANE PROTEIN INSERTION EFFICIENCY FACTOR-RELATED"/>
    <property type="match status" value="1"/>
</dbReference>
<comment type="function">
    <text evidence="2">Could be involved in insertion of integral membrane proteins into the membrane.</text>
</comment>
<reference evidence="5" key="1">
    <citation type="submission" date="2010-03" db="EMBL/GenBank/DDBJ databases">
        <title>The genome sequence of Synergistetes sp. SGP1.</title>
        <authorList>
            <consortium name="metaHIT consortium -- http://www.metahit.eu/"/>
            <person name="Pajon A."/>
            <person name="Turner K."/>
            <person name="Parkhill J."/>
            <person name="Wade W."/>
            <person name="Vartoukian S."/>
        </authorList>
    </citation>
    <scope>NUCLEOTIDE SEQUENCE [LARGE SCALE GENOMIC DNA]</scope>
    <source>
        <strain evidence="5">SGP1</strain>
    </source>
</reference>
<dbReference type="EMBL" id="FP929056">
    <property type="protein sequence ID" value="CBL28522.1"/>
    <property type="molecule type" value="Genomic_DNA"/>
</dbReference>
<keyword evidence="1 2" id="KW-1003">Cell membrane</keyword>
<evidence type="ECO:0000256" key="3">
    <source>
        <dbReference type="SAM" id="MobiDB-lite"/>
    </source>
</evidence>
<dbReference type="SMART" id="SM01234">
    <property type="entry name" value="Haemolytic"/>
    <property type="match status" value="1"/>
</dbReference>
<name>A0AB94IXM3_9BACT</name>
<evidence type="ECO:0000256" key="1">
    <source>
        <dbReference type="ARBA" id="ARBA00022475"/>
    </source>
</evidence>
<reference evidence="4 5" key="2">
    <citation type="submission" date="2010-03" db="EMBL/GenBank/DDBJ databases">
        <authorList>
            <person name="Pajon A."/>
        </authorList>
    </citation>
    <scope>NUCLEOTIDE SEQUENCE [LARGE SCALE GENOMIC DNA]</scope>
    <source>
        <strain evidence="4 5">SGP1</strain>
    </source>
</reference>
<proteinExistence type="inferred from homology"/>
<gene>
    <name evidence="4" type="ORF">SY1_14990</name>
</gene>
<protein>
    <recommendedName>
        <fullName evidence="2">Putative membrane protein insertion efficiency factor</fullName>
    </recommendedName>
</protein>
<dbReference type="GO" id="GO:0005886">
    <property type="term" value="C:plasma membrane"/>
    <property type="evidence" value="ECO:0007669"/>
    <property type="project" value="UniProtKB-SubCell"/>
</dbReference>
<keyword evidence="2" id="KW-0472">Membrane</keyword>
<comment type="subcellular location">
    <subcellularLocation>
        <location evidence="2">Cell membrane</location>
        <topology evidence="2">Peripheral membrane protein</topology>
        <orientation evidence="2">Cytoplasmic side</orientation>
    </subcellularLocation>
</comment>
<dbReference type="PANTHER" id="PTHR33383:SF1">
    <property type="entry name" value="MEMBRANE PROTEIN INSERTION EFFICIENCY FACTOR-RELATED"/>
    <property type="match status" value="1"/>
</dbReference>
<keyword evidence="5" id="KW-1185">Reference proteome</keyword>